<feature type="region of interest" description="Disordered" evidence="1">
    <location>
        <begin position="187"/>
        <end position="218"/>
    </location>
</feature>
<evidence type="ECO:0000259" key="2">
    <source>
        <dbReference type="Pfam" id="PF18738"/>
    </source>
</evidence>
<protein>
    <submittedName>
        <fullName evidence="3">Tag</fullName>
        <ecNumber evidence="3">3.2.2.20</ecNumber>
    </submittedName>
</protein>
<accession>A0A8S3PTD7</accession>
<evidence type="ECO:0000313" key="3">
    <source>
        <dbReference type="EMBL" id="CAG2185936.1"/>
    </source>
</evidence>
<feature type="domain" description="DZIP3-like HEPN" evidence="2">
    <location>
        <begin position="70"/>
        <end position="172"/>
    </location>
</feature>
<name>A0A8S3PTD7_MYTED</name>
<dbReference type="EMBL" id="CAJPWZ010000107">
    <property type="protein sequence ID" value="CAG2185936.1"/>
    <property type="molecule type" value="Genomic_DNA"/>
</dbReference>
<feature type="compositionally biased region" description="Polar residues" evidence="1">
    <location>
        <begin position="200"/>
        <end position="211"/>
    </location>
</feature>
<dbReference type="Proteomes" id="UP000683360">
    <property type="component" value="Unassembled WGS sequence"/>
</dbReference>
<keyword evidence="3" id="KW-0326">Glycosidase</keyword>
<dbReference type="EC" id="3.2.2.20" evidence="3"/>
<dbReference type="GO" id="GO:0008725">
    <property type="term" value="F:DNA-3-methyladenine glycosylase activity"/>
    <property type="evidence" value="ECO:0007669"/>
    <property type="project" value="UniProtKB-EC"/>
</dbReference>
<comment type="caution">
    <text evidence="3">The sequence shown here is derived from an EMBL/GenBank/DDBJ whole genome shotgun (WGS) entry which is preliminary data.</text>
</comment>
<keyword evidence="3" id="KW-0378">Hydrolase</keyword>
<reference evidence="3" key="1">
    <citation type="submission" date="2021-03" db="EMBL/GenBank/DDBJ databases">
        <authorList>
            <person name="Bekaert M."/>
        </authorList>
    </citation>
    <scope>NUCLEOTIDE SEQUENCE</scope>
</reference>
<gene>
    <name evidence="3" type="ORF">MEDL_1499</name>
</gene>
<dbReference type="Pfam" id="PF18738">
    <property type="entry name" value="HEPN_DZIP3"/>
    <property type="match status" value="1"/>
</dbReference>
<evidence type="ECO:0000256" key="1">
    <source>
        <dbReference type="SAM" id="MobiDB-lite"/>
    </source>
</evidence>
<dbReference type="AlphaFoldDB" id="A0A8S3PTD7"/>
<dbReference type="InterPro" id="IPR041249">
    <property type="entry name" value="HEPN_DZIP3"/>
</dbReference>
<keyword evidence="4" id="KW-1185">Reference proteome</keyword>
<evidence type="ECO:0000313" key="4">
    <source>
        <dbReference type="Proteomes" id="UP000683360"/>
    </source>
</evidence>
<dbReference type="OrthoDB" id="6130942at2759"/>
<organism evidence="3 4">
    <name type="scientific">Mytilus edulis</name>
    <name type="common">Blue mussel</name>
    <dbReference type="NCBI Taxonomy" id="6550"/>
    <lineage>
        <taxon>Eukaryota</taxon>
        <taxon>Metazoa</taxon>
        <taxon>Spiralia</taxon>
        <taxon>Lophotrochozoa</taxon>
        <taxon>Mollusca</taxon>
        <taxon>Bivalvia</taxon>
        <taxon>Autobranchia</taxon>
        <taxon>Pteriomorphia</taxon>
        <taxon>Mytilida</taxon>
        <taxon>Mytiloidea</taxon>
        <taxon>Mytilidae</taxon>
        <taxon>Mytilinae</taxon>
        <taxon>Mytilus</taxon>
    </lineage>
</organism>
<proteinExistence type="predicted"/>
<sequence length="679" mass="77124">MDRESKDRLNGKIPLAIQKVTRLNSKSEPGSPRYFTMIVCMILSVGTSVYRNVLKKAMSNIKNFEKALLPLEPRFNNYQKSILFPKEGTFSGDLNDLNMETMYIVLKRIGNFKPHSKGWGALPEDDDHSTSANLDRIELIRAKTIGRCVNTNIKESEFKTICQILINAMIELDACFERLGDVFKNTYAEPPRMGQKQTRKSSYTNKSSGNENEGEYSGNLRDLAIPTLYSLCRCAANIPPHDQEWGNPPNDDDCSLMVLKLPIVCDGLVVDCIIDKRLEHNYKSLEKIIKKRELSIMSGRPPGACDQIFETEQIDMQHFIHSCEFLYDSLDSIRLLKNFTVLYLPSNVEFEKLFIFQKVQTSRKVNIKGELHNSIEAHQMVLCRYILINFNKSVMCPLLEEALDKAINTKRRNTIKAMSSQIIKCFYQIHEKVFDRRTSIWLGIECTCGTSTNVSYEDCLYSSTKPKIIIESYPSDFKETFVDELFHGFSIRIIETNSKEARFVAKQTFQSSGTQFIEEIYLHDDHNPSETSIDAALAVIKTGDLSMFNIANDDTRRQCCTDLGLSSCYLNNNAIDPVTLRNAKAFCGISGNQMCDLKTAQKNILVRTGTHIQSRGIKMYNQVCIYGMKFQEGDSGTCVYVHTPGYNRLTGCIGMLIGMSTCGNYVLTPMKEILKIFDL</sequence>